<dbReference type="EMBL" id="JTDY01009934">
    <property type="protein sequence ID" value="KOB62166.1"/>
    <property type="molecule type" value="Genomic_DNA"/>
</dbReference>
<keyword evidence="3" id="KW-1185">Reference proteome</keyword>
<name>A0A0L7KGG8_OPEBR</name>
<gene>
    <name evidence="2" type="ORF">OBRU01_25064</name>
</gene>
<dbReference type="Proteomes" id="UP000037510">
    <property type="component" value="Unassembled WGS sequence"/>
</dbReference>
<feature type="compositionally biased region" description="Basic residues" evidence="1">
    <location>
        <begin position="89"/>
        <end position="104"/>
    </location>
</feature>
<comment type="caution">
    <text evidence="2">The sequence shown here is derived from an EMBL/GenBank/DDBJ whole genome shotgun (WGS) entry which is preliminary data.</text>
</comment>
<dbReference type="AlphaFoldDB" id="A0A0L7KGG8"/>
<evidence type="ECO:0000313" key="3">
    <source>
        <dbReference type="Proteomes" id="UP000037510"/>
    </source>
</evidence>
<evidence type="ECO:0000313" key="2">
    <source>
        <dbReference type="EMBL" id="KOB62166.1"/>
    </source>
</evidence>
<evidence type="ECO:0000256" key="1">
    <source>
        <dbReference type="SAM" id="MobiDB-lite"/>
    </source>
</evidence>
<sequence>MVKFGRNKLKALNKLAKKQNVSTNSTATATNKVIKKKLNADKKVTFQKEVLLRKSAESPLVKKVSAEEIILNELSKKPEPKSKPVRSPTQKKIKPVEKQKKRQKTQISDTKLLINLMKKK</sequence>
<organism evidence="2 3">
    <name type="scientific">Operophtera brumata</name>
    <name type="common">Winter moth</name>
    <name type="synonym">Phalaena brumata</name>
    <dbReference type="NCBI Taxonomy" id="104452"/>
    <lineage>
        <taxon>Eukaryota</taxon>
        <taxon>Metazoa</taxon>
        <taxon>Ecdysozoa</taxon>
        <taxon>Arthropoda</taxon>
        <taxon>Hexapoda</taxon>
        <taxon>Insecta</taxon>
        <taxon>Pterygota</taxon>
        <taxon>Neoptera</taxon>
        <taxon>Endopterygota</taxon>
        <taxon>Lepidoptera</taxon>
        <taxon>Glossata</taxon>
        <taxon>Ditrysia</taxon>
        <taxon>Geometroidea</taxon>
        <taxon>Geometridae</taxon>
        <taxon>Larentiinae</taxon>
        <taxon>Operophtera</taxon>
    </lineage>
</organism>
<proteinExistence type="predicted"/>
<accession>A0A0L7KGG8</accession>
<feature type="region of interest" description="Disordered" evidence="1">
    <location>
        <begin position="73"/>
        <end position="112"/>
    </location>
</feature>
<reference evidence="2 3" key="1">
    <citation type="journal article" date="2015" name="Genome Biol. Evol.">
        <title>The genome of winter moth (Operophtera brumata) provides a genomic perspective on sexual dimorphism and phenology.</title>
        <authorList>
            <person name="Derks M.F."/>
            <person name="Smit S."/>
            <person name="Salis L."/>
            <person name="Schijlen E."/>
            <person name="Bossers A."/>
            <person name="Mateman C."/>
            <person name="Pijl A.S."/>
            <person name="de Ridder D."/>
            <person name="Groenen M.A."/>
            <person name="Visser M.E."/>
            <person name="Megens H.J."/>
        </authorList>
    </citation>
    <scope>NUCLEOTIDE SEQUENCE [LARGE SCALE GENOMIC DNA]</scope>
    <source>
        <strain evidence="2">WM2013NL</strain>
        <tissue evidence="2">Head and thorax</tissue>
    </source>
</reference>
<protein>
    <submittedName>
        <fullName evidence="2">Uncharacterized protein</fullName>
    </submittedName>
</protein>